<evidence type="ECO:0000313" key="2">
    <source>
        <dbReference type="Proteomes" id="UP000824229"/>
    </source>
</evidence>
<dbReference type="InterPro" id="IPR022477">
    <property type="entry name" value="Spore_YqfC"/>
</dbReference>
<organism evidence="1 2">
    <name type="scientific">Candidatus Cellulosilyticum pullistercoris</name>
    <dbReference type="NCBI Taxonomy" id="2838521"/>
    <lineage>
        <taxon>Bacteria</taxon>
        <taxon>Bacillati</taxon>
        <taxon>Bacillota</taxon>
        <taxon>Clostridia</taxon>
        <taxon>Lachnospirales</taxon>
        <taxon>Cellulosilyticaceae</taxon>
        <taxon>Cellulosilyticum</taxon>
    </lineage>
</organism>
<dbReference type="Proteomes" id="UP000824229">
    <property type="component" value="Unassembled WGS sequence"/>
</dbReference>
<dbReference type="InterPro" id="IPR022476">
    <property type="entry name" value="Spore_YabP/YqfC"/>
</dbReference>
<comment type="caution">
    <text evidence="1">The sequence shown here is derived from an EMBL/GenBank/DDBJ whole genome shotgun (WGS) entry which is preliminary data.</text>
</comment>
<reference evidence="1" key="1">
    <citation type="journal article" date="2021" name="PeerJ">
        <title>Extensive microbial diversity within the chicken gut microbiome revealed by metagenomics and culture.</title>
        <authorList>
            <person name="Gilroy R."/>
            <person name="Ravi A."/>
            <person name="Getino M."/>
            <person name="Pursley I."/>
            <person name="Horton D.L."/>
            <person name="Alikhan N.F."/>
            <person name="Baker D."/>
            <person name="Gharbi K."/>
            <person name="Hall N."/>
            <person name="Watson M."/>
            <person name="Adriaenssens E.M."/>
            <person name="Foster-Nyarko E."/>
            <person name="Jarju S."/>
            <person name="Secka A."/>
            <person name="Antonio M."/>
            <person name="Oren A."/>
            <person name="Chaudhuri R.R."/>
            <person name="La Ragione R."/>
            <person name="Hildebrand F."/>
            <person name="Pallen M.J."/>
        </authorList>
    </citation>
    <scope>NUCLEOTIDE SEQUENCE</scope>
    <source>
        <strain evidence="1">B5-657</strain>
    </source>
</reference>
<dbReference type="NCBIfam" id="TIGR02856">
    <property type="entry name" value="spore_yqfC"/>
    <property type="match status" value="1"/>
</dbReference>
<sequence length="96" mass="10822">MKGKNKKNQEAFREQLSKLFEVPPEVVSDFPKIVLAGNQEISIENFNGLIEYTAQKIRMNTKCGVVVIDGIELEVRKMTSDYIMISGTIIQVGFVL</sequence>
<dbReference type="EMBL" id="JAHLFQ010000024">
    <property type="protein sequence ID" value="MBU3803426.1"/>
    <property type="molecule type" value="Genomic_DNA"/>
</dbReference>
<accession>A0A9E2KBK5</accession>
<gene>
    <name evidence="1" type="primary">yqfC</name>
    <name evidence="1" type="ORF">H9872_01515</name>
</gene>
<proteinExistence type="predicted"/>
<evidence type="ECO:0000313" key="1">
    <source>
        <dbReference type="EMBL" id="MBU3803426.1"/>
    </source>
</evidence>
<reference evidence="1" key="2">
    <citation type="submission" date="2021-04" db="EMBL/GenBank/DDBJ databases">
        <authorList>
            <person name="Gilroy R."/>
        </authorList>
    </citation>
    <scope>NUCLEOTIDE SEQUENCE</scope>
    <source>
        <strain evidence="1">B5-657</strain>
    </source>
</reference>
<dbReference type="Pfam" id="PF07873">
    <property type="entry name" value="YabP"/>
    <property type="match status" value="1"/>
</dbReference>
<dbReference type="AlphaFoldDB" id="A0A9E2KBK5"/>
<protein>
    <submittedName>
        <fullName evidence="1">Sporulation protein YqfC</fullName>
    </submittedName>
</protein>
<name>A0A9E2KBK5_9FIRM</name>